<dbReference type="AlphaFoldDB" id="A0A2W5ZCA8"/>
<name>A0A2W5ZCA8_9BACT</name>
<organism evidence="1 2">
    <name type="scientific">Candidatus Aeolococcus gillhamiae</name>
    <dbReference type="NCBI Taxonomy" id="3127015"/>
    <lineage>
        <taxon>Bacteria</taxon>
        <taxon>Bacillati</taxon>
        <taxon>Candidatus Dormiibacterota</taxon>
        <taxon>Candidatus Dormibacteria</taxon>
        <taxon>Candidatus Aeolococcales</taxon>
        <taxon>Candidatus Aeolococcaceae</taxon>
        <taxon>Candidatus Aeolococcus</taxon>
    </lineage>
</organism>
<dbReference type="Proteomes" id="UP000248724">
    <property type="component" value="Unassembled WGS sequence"/>
</dbReference>
<protein>
    <submittedName>
        <fullName evidence="1">Uncharacterized protein</fullName>
    </submittedName>
</protein>
<evidence type="ECO:0000313" key="2">
    <source>
        <dbReference type="Proteomes" id="UP000248724"/>
    </source>
</evidence>
<comment type="caution">
    <text evidence="1">The sequence shown here is derived from an EMBL/GenBank/DDBJ whole genome shotgun (WGS) entry which is preliminary data.</text>
</comment>
<evidence type="ECO:0000313" key="1">
    <source>
        <dbReference type="EMBL" id="PZR81607.1"/>
    </source>
</evidence>
<proteinExistence type="predicted"/>
<sequence>MADRPEPRIEALTRLTERLLHHPYPQGPTQVEVAVESLPQSVADIPLPGPARLLGSVLRSRGMRPIAMEAVLDDDRSPEDVIARYTSQVQSLGWTDFETSGPMRGGFVSGEWGSGGSFRRSDGEGPVLMISAVSTPKGPTDVRLRLDWQLAGRVAAGPRGGPPGMDKLPPLHPPAGVMLVDQNVSGGDSVWSAAATVRTGQAVAELAAHFGAQLLREQWTRVGGADQEGVSWSTWQLPGDDSWRGLLAVLGVFGPVERYLTLRIDRQDTNDEGFPA</sequence>
<gene>
    <name evidence="1" type="ORF">DLM65_05550</name>
</gene>
<dbReference type="EMBL" id="QHBU01000103">
    <property type="protein sequence ID" value="PZR81607.1"/>
    <property type="molecule type" value="Genomic_DNA"/>
</dbReference>
<reference evidence="1 2" key="1">
    <citation type="journal article" date="2017" name="Nature">
        <title>Atmospheric trace gases support primary production in Antarctic desert surface soil.</title>
        <authorList>
            <person name="Ji M."/>
            <person name="Greening C."/>
            <person name="Vanwonterghem I."/>
            <person name="Carere C.R."/>
            <person name="Bay S.K."/>
            <person name="Steen J.A."/>
            <person name="Montgomery K."/>
            <person name="Lines T."/>
            <person name="Beardall J."/>
            <person name="van Dorst J."/>
            <person name="Snape I."/>
            <person name="Stott M.B."/>
            <person name="Hugenholtz P."/>
            <person name="Ferrari B.C."/>
        </authorList>
    </citation>
    <scope>NUCLEOTIDE SEQUENCE [LARGE SCALE GENOMIC DNA]</scope>
    <source>
        <strain evidence="1">RRmetagenome_bin12</strain>
    </source>
</reference>
<accession>A0A2W5ZCA8</accession>